<feature type="transmembrane region" description="Helical" evidence="1">
    <location>
        <begin position="102"/>
        <end position="123"/>
    </location>
</feature>
<dbReference type="RefSeq" id="WP_234217345.1">
    <property type="nucleotide sequence ID" value="NZ_JAKOEM010000001.1"/>
</dbReference>
<proteinExistence type="predicted"/>
<accession>A0ABS9NSN6</accession>
<organism evidence="2 3">
    <name type="scientific">Ruegeria alba</name>
    <dbReference type="NCBI Taxonomy" id="2916756"/>
    <lineage>
        <taxon>Bacteria</taxon>
        <taxon>Pseudomonadati</taxon>
        <taxon>Pseudomonadota</taxon>
        <taxon>Alphaproteobacteria</taxon>
        <taxon>Rhodobacterales</taxon>
        <taxon>Roseobacteraceae</taxon>
        <taxon>Ruegeria</taxon>
    </lineage>
</organism>
<protein>
    <recommendedName>
        <fullName evidence="4">DUF2834 domain-containing protein</fullName>
    </recommendedName>
</protein>
<keyword evidence="1" id="KW-0472">Membrane</keyword>
<name>A0ABS9NSN6_9RHOB</name>
<comment type="caution">
    <text evidence="2">The sequence shown here is derived from an EMBL/GenBank/DDBJ whole genome shotgun (WGS) entry which is preliminary data.</text>
</comment>
<reference evidence="2" key="1">
    <citation type="submission" date="2022-02" db="EMBL/GenBank/DDBJ databases">
        <title>The genome sequence of Ruegeria sp. 1NDH52C.</title>
        <authorList>
            <person name="Du J."/>
        </authorList>
    </citation>
    <scope>NUCLEOTIDE SEQUENCE</scope>
    <source>
        <strain evidence="2">1NDH52C</strain>
    </source>
</reference>
<evidence type="ECO:0008006" key="4">
    <source>
        <dbReference type="Google" id="ProtNLM"/>
    </source>
</evidence>
<sequence length="134" mass="14516">MNLLSLAALAGATALILFGIAVLKPLDRPLPGLWRLPAVVSAAFLVYSLWTVASEGPLGFWDNHVQNLWGLQVWLDLLIAVGIGFALLAREARALGMTPAPWLVLTLCTGCIGLCAFAARVLYLRERQARMHPV</sequence>
<dbReference type="EMBL" id="JAKOEM010000001">
    <property type="protein sequence ID" value="MCG6557234.1"/>
    <property type="molecule type" value="Genomic_DNA"/>
</dbReference>
<feature type="transmembrane region" description="Helical" evidence="1">
    <location>
        <begin position="33"/>
        <end position="52"/>
    </location>
</feature>
<gene>
    <name evidence="2" type="ORF">MB818_03430</name>
</gene>
<dbReference type="Proteomes" id="UP001165279">
    <property type="component" value="Unassembled WGS sequence"/>
</dbReference>
<feature type="transmembrane region" description="Helical" evidence="1">
    <location>
        <begin position="73"/>
        <end position="90"/>
    </location>
</feature>
<evidence type="ECO:0000313" key="3">
    <source>
        <dbReference type="Proteomes" id="UP001165279"/>
    </source>
</evidence>
<evidence type="ECO:0000313" key="2">
    <source>
        <dbReference type="EMBL" id="MCG6557234.1"/>
    </source>
</evidence>
<keyword evidence="1" id="KW-1133">Transmembrane helix</keyword>
<keyword evidence="3" id="KW-1185">Reference proteome</keyword>
<keyword evidence="1" id="KW-0812">Transmembrane</keyword>
<evidence type="ECO:0000256" key="1">
    <source>
        <dbReference type="SAM" id="Phobius"/>
    </source>
</evidence>